<feature type="domain" description="RNA polymerase sigma factor 70 region 4 type 2" evidence="7">
    <location>
        <begin position="111"/>
        <end position="162"/>
    </location>
</feature>
<dbReference type="PANTHER" id="PTHR43133:SF63">
    <property type="entry name" value="RNA POLYMERASE SIGMA FACTOR FECI-RELATED"/>
    <property type="match status" value="1"/>
</dbReference>
<dbReference type="Pfam" id="PF08281">
    <property type="entry name" value="Sigma70_r4_2"/>
    <property type="match status" value="1"/>
</dbReference>
<reference evidence="9 10" key="1">
    <citation type="submission" date="2018-07" db="EMBL/GenBank/DDBJ databases">
        <title>Genomic Encyclopedia of Type Strains, Phase IV (KMG-IV): sequencing the most valuable type-strain genomes for metagenomic binning, comparative biology and taxonomic classification.</title>
        <authorList>
            <person name="Goeker M."/>
        </authorList>
    </citation>
    <scope>NUCLEOTIDE SEQUENCE [LARGE SCALE GENOMIC DNA]</scope>
    <source>
        <strain evidence="9 10">DSM 5603</strain>
    </source>
</reference>
<evidence type="ECO:0000259" key="6">
    <source>
        <dbReference type="Pfam" id="PF04542"/>
    </source>
</evidence>
<evidence type="ECO:0000313" key="9">
    <source>
        <dbReference type="EMBL" id="RDI37336.1"/>
    </source>
</evidence>
<dbReference type="Proteomes" id="UP000254958">
    <property type="component" value="Unassembled WGS sequence"/>
</dbReference>
<dbReference type="InterPro" id="IPR036388">
    <property type="entry name" value="WH-like_DNA-bd_sf"/>
</dbReference>
<evidence type="ECO:0000259" key="7">
    <source>
        <dbReference type="Pfam" id="PF08281"/>
    </source>
</evidence>
<name>A0A370G2T7_GLULI</name>
<evidence type="ECO:0000256" key="1">
    <source>
        <dbReference type="ARBA" id="ARBA00010641"/>
    </source>
</evidence>
<dbReference type="Proteomes" id="UP000562982">
    <property type="component" value="Unassembled WGS sequence"/>
</dbReference>
<keyword evidence="3" id="KW-0731">Sigma factor</keyword>
<evidence type="ECO:0000256" key="4">
    <source>
        <dbReference type="ARBA" id="ARBA00023163"/>
    </source>
</evidence>
<evidence type="ECO:0000313" key="10">
    <source>
        <dbReference type="Proteomes" id="UP000254958"/>
    </source>
</evidence>
<dbReference type="SUPFAM" id="SSF88659">
    <property type="entry name" value="Sigma3 and sigma4 domains of RNA polymerase sigma factors"/>
    <property type="match status" value="1"/>
</dbReference>
<dbReference type="GO" id="GO:0003677">
    <property type="term" value="F:DNA binding"/>
    <property type="evidence" value="ECO:0007669"/>
    <property type="project" value="InterPro"/>
</dbReference>
<dbReference type="InterPro" id="IPR007627">
    <property type="entry name" value="RNA_pol_sigma70_r2"/>
</dbReference>
<keyword evidence="2" id="KW-0805">Transcription regulation</keyword>
<dbReference type="InterPro" id="IPR013249">
    <property type="entry name" value="RNA_pol_sigma70_r4_t2"/>
</dbReference>
<dbReference type="EMBL" id="JABEQI010000011">
    <property type="protein sequence ID" value="MBB2187762.1"/>
    <property type="molecule type" value="Genomic_DNA"/>
</dbReference>
<dbReference type="SUPFAM" id="SSF88946">
    <property type="entry name" value="Sigma2 domain of RNA polymerase sigma factors"/>
    <property type="match status" value="1"/>
</dbReference>
<reference evidence="8 11" key="2">
    <citation type="submission" date="2020-04" db="EMBL/GenBank/DDBJ databases">
        <title>Description of novel Gluconacetobacter.</title>
        <authorList>
            <person name="Sombolestani A."/>
        </authorList>
    </citation>
    <scope>NUCLEOTIDE SEQUENCE [LARGE SCALE GENOMIC DNA]</scope>
    <source>
        <strain evidence="8 11">LMG 1382</strain>
    </source>
</reference>
<dbReference type="GO" id="GO:0016987">
    <property type="term" value="F:sigma factor activity"/>
    <property type="evidence" value="ECO:0007669"/>
    <property type="project" value="UniProtKB-KW"/>
</dbReference>
<protein>
    <submittedName>
        <fullName evidence="9">RNA polymerase sigma-70 factor (ECF subfamily)</fullName>
    </submittedName>
    <submittedName>
        <fullName evidence="8">Sigma-70 family RNA polymerase sigma factor</fullName>
    </submittedName>
</protein>
<dbReference type="AlphaFoldDB" id="A0A370G2T7"/>
<dbReference type="NCBIfam" id="TIGR02937">
    <property type="entry name" value="sigma70-ECF"/>
    <property type="match status" value="1"/>
</dbReference>
<dbReference type="EMBL" id="QQAW01000006">
    <property type="protein sequence ID" value="RDI37336.1"/>
    <property type="molecule type" value="Genomic_DNA"/>
</dbReference>
<dbReference type="Pfam" id="PF04542">
    <property type="entry name" value="Sigma70_r2"/>
    <property type="match status" value="1"/>
</dbReference>
<gene>
    <name evidence="9" type="ORF">C7453_10659</name>
    <name evidence="8" type="ORF">HLH32_15525</name>
</gene>
<dbReference type="InterPro" id="IPR013325">
    <property type="entry name" value="RNA_pol_sigma_r2"/>
</dbReference>
<dbReference type="Gene3D" id="1.10.10.10">
    <property type="entry name" value="Winged helix-like DNA-binding domain superfamily/Winged helix DNA-binding domain"/>
    <property type="match status" value="1"/>
</dbReference>
<evidence type="ECO:0000313" key="11">
    <source>
        <dbReference type="Proteomes" id="UP000562982"/>
    </source>
</evidence>
<feature type="domain" description="RNA polymerase sigma-70 region 2" evidence="6">
    <location>
        <begin position="21"/>
        <end position="77"/>
    </location>
</feature>
<feature type="compositionally biased region" description="Basic and acidic residues" evidence="5">
    <location>
        <begin position="174"/>
        <end position="192"/>
    </location>
</feature>
<sequence length="192" mass="21683">MLPSDDERISWVASQVLPHEAALRTWLRRFRDIDIDDIVQDSYAAMITADIAGIRNPRAYLFTVARSVVLRHYRRSRIISITALTDFDAQSIVDDGADAERALGARQELARLYTFIEELPQRCRHILLHRKLDGLSQREVAQRMGVSESVVEKQLARALRALNGMFSEPGPGERPADGGDVRATRRRDAGKC</sequence>
<evidence type="ECO:0000256" key="5">
    <source>
        <dbReference type="SAM" id="MobiDB-lite"/>
    </source>
</evidence>
<evidence type="ECO:0000313" key="8">
    <source>
        <dbReference type="EMBL" id="MBB2187762.1"/>
    </source>
</evidence>
<dbReference type="InterPro" id="IPR014284">
    <property type="entry name" value="RNA_pol_sigma-70_dom"/>
</dbReference>
<proteinExistence type="inferred from homology"/>
<dbReference type="InterPro" id="IPR039425">
    <property type="entry name" value="RNA_pol_sigma-70-like"/>
</dbReference>
<dbReference type="PANTHER" id="PTHR43133">
    <property type="entry name" value="RNA POLYMERASE ECF-TYPE SIGMA FACTO"/>
    <property type="match status" value="1"/>
</dbReference>
<comment type="similarity">
    <text evidence="1">Belongs to the sigma-70 factor family. ECF subfamily.</text>
</comment>
<comment type="caution">
    <text evidence="9">The sequence shown here is derived from an EMBL/GenBank/DDBJ whole genome shotgun (WGS) entry which is preliminary data.</text>
</comment>
<dbReference type="InterPro" id="IPR013324">
    <property type="entry name" value="RNA_pol_sigma_r3/r4-like"/>
</dbReference>
<feature type="region of interest" description="Disordered" evidence="5">
    <location>
        <begin position="164"/>
        <end position="192"/>
    </location>
</feature>
<evidence type="ECO:0000256" key="3">
    <source>
        <dbReference type="ARBA" id="ARBA00023082"/>
    </source>
</evidence>
<keyword evidence="10" id="KW-1185">Reference proteome</keyword>
<organism evidence="9 10">
    <name type="scientific">Gluconacetobacter liquefaciens</name>
    <name type="common">Acetobacter liquefaciens</name>
    <dbReference type="NCBI Taxonomy" id="89584"/>
    <lineage>
        <taxon>Bacteria</taxon>
        <taxon>Pseudomonadati</taxon>
        <taxon>Pseudomonadota</taxon>
        <taxon>Alphaproteobacteria</taxon>
        <taxon>Acetobacterales</taxon>
        <taxon>Acetobacteraceae</taxon>
        <taxon>Gluconacetobacter</taxon>
    </lineage>
</organism>
<keyword evidence="4" id="KW-0804">Transcription</keyword>
<dbReference type="Gene3D" id="1.10.1740.10">
    <property type="match status" value="1"/>
</dbReference>
<dbReference type="CDD" id="cd06171">
    <property type="entry name" value="Sigma70_r4"/>
    <property type="match status" value="1"/>
</dbReference>
<dbReference type="GO" id="GO:0006352">
    <property type="term" value="P:DNA-templated transcription initiation"/>
    <property type="evidence" value="ECO:0007669"/>
    <property type="project" value="InterPro"/>
</dbReference>
<accession>A0A370G2T7</accession>
<evidence type="ECO:0000256" key="2">
    <source>
        <dbReference type="ARBA" id="ARBA00023015"/>
    </source>
</evidence>
<dbReference type="OrthoDB" id="9794372at2"/>
<dbReference type="RefSeq" id="WP_114727709.1">
    <property type="nucleotide sequence ID" value="NZ_BJMI01000028.1"/>
</dbReference>